<evidence type="ECO:0000256" key="1">
    <source>
        <dbReference type="SAM" id="MobiDB-lite"/>
    </source>
</evidence>
<evidence type="ECO:0000313" key="4">
    <source>
        <dbReference type="Proteomes" id="UP000318864"/>
    </source>
</evidence>
<dbReference type="Pfam" id="PF23955">
    <property type="entry name" value="DUF7284"/>
    <property type="match status" value="1"/>
</dbReference>
<feature type="compositionally biased region" description="Basic and acidic residues" evidence="1">
    <location>
        <begin position="66"/>
        <end position="80"/>
    </location>
</feature>
<feature type="transmembrane region" description="Helical" evidence="2">
    <location>
        <begin position="12"/>
        <end position="32"/>
    </location>
</feature>
<dbReference type="AlphaFoldDB" id="A0A4S3TJY9"/>
<dbReference type="OrthoDB" id="203217at2157"/>
<sequence length="337" mass="36221">MVSRDRAISTVMDVSLALLIVSATVLMIGIFLHSDDGSIDGDRADRAYQTLSGSTVTISYDMTRENESGHAPIESEHFDQPEGLEPDETPELYTVTVYDAATALLVEAALVNVEYDGRQPLAYGDEVERSVDAGTRGQLVGADDSIYAVATWEPYANSTINGSATIGDRPPRSADISSTSATVSTRLSGVDHEAIAEGYYATGVDGAAAEIAALIVDALFPVAQTQYTLESTLTENSITKYDYRKLALAFGGEDLEDDVDDEITGTNPNTENANELLADALAETIAEDMRDDPVRDDLERTRRANRGDLEGFTQDAEPLLEGYVAVETVDITVQATE</sequence>
<dbReference type="InterPro" id="IPR055708">
    <property type="entry name" value="DUF7284"/>
</dbReference>
<accession>A0A4S3TJY9</accession>
<comment type="caution">
    <text evidence="3">The sequence shown here is derived from an EMBL/GenBank/DDBJ whole genome shotgun (WGS) entry which is preliminary data.</text>
</comment>
<gene>
    <name evidence="3" type="ORF">D8Y22_13295</name>
</gene>
<feature type="region of interest" description="Disordered" evidence="1">
    <location>
        <begin position="66"/>
        <end position="85"/>
    </location>
</feature>
<name>A0A4S3TJY9_9EURY</name>
<dbReference type="Proteomes" id="UP000318864">
    <property type="component" value="Unassembled WGS sequence"/>
</dbReference>
<keyword evidence="4" id="KW-1185">Reference proteome</keyword>
<reference evidence="3 4" key="1">
    <citation type="submission" date="2018-10" db="EMBL/GenBank/DDBJ databases">
        <title>Natronolimnobius sp. XQ-INN 246 isolated from Inner Mongolia Autonomous Region of China.</title>
        <authorList>
            <person name="Xue Q."/>
        </authorList>
    </citation>
    <scope>NUCLEOTIDE SEQUENCE [LARGE SCALE GENOMIC DNA]</scope>
    <source>
        <strain evidence="3 4">XQ-INN 246</strain>
    </source>
</reference>
<keyword evidence="2" id="KW-1133">Transmembrane helix</keyword>
<protein>
    <submittedName>
        <fullName evidence="3">Uncharacterized protein</fullName>
    </submittedName>
</protein>
<keyword evidence="2" id="KW-0472">Membrane</keyword>
<organism evidence="3 4">
    <name type="scientific">Salinadaptatus halalkaliphilus</name>
    <dbReference type="NCBI Taxonomy" id="2419781"/>
    <lineage>
        <taxon>Archaea</taxon>
        <taxon>Methanobacteriati</taxon>
        <taxon>Methanobacteriota</taxon>
        <taxon>Stenosarchaea group</taxon>
        <taxon>Halobacteria</taxon>
        <taxon>Halobacteriales</taxon>
        <taxon>Natrialbaceae</taxon>
        <taxon>Salinadaptatus</taxon>
    </lineage>
</organism>
<proteinExistence type="predicted"/>
<dbReference type="EMBL" id="RBZW01000033">
    <property type="protein sequence ID" value="THE64381.1"/>
    <property type="molecule type" value="Genomic_DNA"/>
</dbReference>
<keyword evidence="2" id="KW-0812">Transmembrane</keyword>
<evidence type="ECO:0000256" key="2">
    <source>
        <dbReference type="SAM" id="Phobius"/>
    </source>
</evidence>
<evidence type="ECO:0000313" key="3">
    <source>
        <dbReference type="EMBL" id="THE64381.1"/>
    </source>
</evidence>
<feature type="region of interest" description="Disordered" evidence="1">
    <location>
        <begin position="160"/>
        <end position="183"/>
    </location>
</feature>